<dbReference type="Gene3D" id="1.10.8.10">
    <property type="entry name" value="DNA helicase RuvA subunit, C-terminal domain"/>
    <property type="match status" value="2"/>
</dbReference>
<keyword evidence="11 12" id="KW-0862">Zinc</keyword>
<dbReference type="Pfam" id="PF17807">
    <property type="entry name" value="zf-UBP_var"/>
    <property type="match status" value="1"/>
</dbReference>
<dbReference type="Gene3D" id="3.90.70.10">
    <property type="entry name" value="Cysteine proteinases"/>
    <property type="match status" value="2"/>
</dbReference>
<dbReference type="GO" id="GO:0005829">
    <property type="term" value="C:cytosol"/>
    <property type="evidence" value="ECO:0007669"/>
    <property type="project" value="TreeGrafter"/>
</dbReference>
<keyword evidence="9" id="KW-0378">Hydrolase</keyword>
<evidence type="ECO:0000256" key="8">
    <source>
        <dbReference type="ARBA" id="ARBA00022786"/>
    </source>
</evidence>
<feature type="domain" description="USP" evidence="16">
    <location>
        <begin position="291"/>
        <end position="862"/>
    </location>
</feature>
<feature type="binding site" evidence="12">
    <location>
        <position position="194"/>
    </location>
    <ligand>
        <name>Zn(2+)</name>
        <dbReference type="ChEBI" id="CHEBI:29105"/>
    </ligand>
</feature>
<evidence type="ECO:0000313" key="19">
    <source>
        <dbReference type="Proteomes" id="UP000694388"/>
    </source>
</evidence>
<dbReference type="PANTHER" id="PTHR24006:SF664">
    <property type="entry name" value="UBIQUITIN CARBOXYL-TERMINAL HYDROLASE"/>
    <property type="match status" value="1"/>
</dbReference>
<dbReference type="GO" id="GO:0006508">
    <property type="term" value="P:proteolysis"/>
    <property type="evidence" value="ECO:0007669"/>
    <property type="project" value="UniProtKB-KW"/>
</dbReference>
<protein>
    <recommendedName>
        <fullName evidence="3">ubiquitinyl hydrolase 1</fullName>
        <ecNumber evidence="3">3.4.19.12</ecNumber>
    </recommendedName>
</protein>
<dbReference type="OMA" id="WIFSHAN"/>
<dbReference type="PANTHER" id="PTHR24006">
    <property type="entry name" value="UBIQUITIN CARBOXYL-TERMINAL HYDROLASE"/>
    <property type="match status" value="1"/>
</dbReference>
<feature type="compositionally biased region" description="Gly residues" evidence="14">
    <location>
        <begin position="482"/>
        <end position="493"/>
    </location>
</feature>
<dbReference type="SUPFAM" id="SSF46934">
    <property type="entry name" value="UBA-like"/>
    <property type="match status" value="1"/>
</dbReference>
<comment type="catalytic activity">
    <reaction evidence="1">
        <text>Thiol-dependent hydrolysis of ester, thioester, amide, peptide and isopeptide bonds formed by the C-terminal Gly of ubiquitin (a 76-residue protein attached to proteins as an intracellular targeting signal).</text>
        <dbReference type="EC" id="3.4.19.12"/>
    </reaction>
</comment>
<dbReference type="InterPro" id="IPR050164">
    <property type="entry name" value="Peptidase_C19"/>
</dbReference>
<evidence type="ECO:0000256" key="10">
    <source>
        <dbReference type="ARBA" id="ARBA00022807"/>
    </source>
</evidence>
<dbReference type="InterPro" id="IPR001607">
    <property type="entry name" value="Znf_UBP"/>
</dbReference>
<dbReference type="FunFam" id="3.30.40.10:FF:000026">
    <property type="entry name" value="Ubiquitin carboxyl-terminal hydrolase"/>
    <property type="match status" value="1"/>
</dbReference>
<dbReference type="Gene3D" id="3.30.40.10">
    <property type="entry name" value="Zinc/RING finger domain, C3HC4 (zinc finger)"/>
    <property type="match status" value="2"/>
</dbReference>
<dbReference type="InterPro" id="IPR038765">
    <property type="entry name" value="Papain-like_cys_pep_sf"/>
</dbReference>
<evidence type="ECO:0000259" key="15">
    <source>
        <dbReference type="PROSITE" id="PS50030"/>
    </source>
</evidence>
<feature type="compositionally biased region" description="Acidic residues" evidence="14">
    <location>
        <begin position="57"/>
        <end position="73"/>
    </location>
</feature>
<dbReference type="Ensembl" id="ENSEBUT00000021576.1">
    <property type="protein sequence ID" value="ENSEBUP00000021000.1"/>
    <property type="gene ID" value="ENSEBUG00000012913.1"/>
</dbReference>
<dbReference type="PROSITE" id="PS00973">
    <property type="entry name" value="USP_2"/>
    <property type="match status" value="1"/>
</dbReference>
<evidence type="ECO:0000256" key="7">
    <source>
        <dbReference type="ARBA" id="ARBA00022771"/>
    </source>
</evidence>
<dbReference type="GO" id="GO:0005634">
    <property type="term" value="C:nucleus"/>
    <property type="evidence" value="ECO:0007669"/>
    <property type="project" value="TreeGrafter"/>
</dbReference>
<dbReference type="PROSITE" id="PS50235">
    <property type="entry name" value="USP_3"/>
    <property type="match status" value="1"/>
</dbReference>
<feature type="domain" description="UBA" evidence="15">
    <location>
        <begin position="626"/>
        <end position="667"/>
    </location>
</feature>
<evidence type="ECO:0000256" key="2">
    <source>
        <dbReference type="ARBA" id="ARBA00009085"/>
    </source>
</evidence>
<dbReference type="InterPro" id="IPR018200">
    <property type="entry name" value="USP_CS"/>
</dbReference>
<evidence type="ECO:0000256" key="1">
    <source>
        <dbReference type="ARBA" id="ARBA00000707"/>
    </source>
</evidence>
<dbReference type="SUPFAM" id="SSF57850">
    <property type="entry name" value="RING/U-box"/>
    <property type="match status" value="1"/>
</dbReference>
<evidence type="ECO:0000259" key="16">
    <source>
        <dbReference type="PROSITE" id="PS50235"/>
    </source>
</evidence>
<dbReference type="Ensembl" id="ENSEBUT00000021536.1">
    <property type="protein sequence ID" value="ENSEBUP00000020960.1"/>
    <property type="gene ID" value="ENSEBUG00000012913.1"/>
</dbReference>
<dbReference type="GeneTree" id="ENSGT00940000157401"/>
<name>A0A8C4QWU0_EPTBU</name>
<dbReference type="InterPro" id="IPR016652">
    <property type="entry name" value="Ubiquitinyl_hydrolase"/>
</dbReference>
<dbReference type="Pfam" id="PF02148">
    <property type="entry name" value="zf-UBP"/>
    <property type="match status" value="1"/>
</dbReference>
<feature type="domain" description="UBA" evidence="15">
    <location>
        <begin position="708"/>
        <end position="748"/>
    </location>
</feature>
<dbReference type="CDD" id="cd14294">
    <property type="entry name" value="UBA1_UBP5_like"/>
    <property type="match status" value="1"/>
</dbReference>
<keyword evidence="19" id="KW-1185">Reference proteome</keyword>
<dbReference type="SUPFAM" id="SSF54001">
    <property type="entry name" value="Cysteine proteinases"/>
    <property type="match status" value="1"/>
</dbReference>
<dbReference type="CDD" id="cd14386">
    <property type="entry name" value="UBA2_UBP5"/>
    <property type="match status" value="1"/>
</dbReference>
<keyword evidence="5 12" id="KW-0479">Metal-binding</keyword>
<dbReference type="InterPro" id="IPR041432">
    <property type="entry name" value="UBP13_Znf-UBP_var"/>
</dbReference>
<dbReference type="PROSITE" id="PS50030">
    <property type="entry name" value="UBA"/>
    <property type="match status" value="2"/>
</dbReference>
<dbReference type="InterPro" id="IPR028889">
    <property type="entry name" value="USP"/>
</dbReference>
<accession>A0A8C4QWU0</accession>
<dbReference type="Pfam" id="PF00627">
    <property type="entry name" value="UBA"/>
    <property type="match status" value="2"/>
</dbReference>
<proteinExistence type="inferred from homology"/>
<evidence type="ECO:0000313" key="18">
    <source>
        <dbReference type="Ensembl" id="ENSEBUP00000021000.1"/>
    </source>
</evidence>
<feature type="domain" description="UBP-type" evidence="17">
    <location>
        <begin position="137"/>
        <end position="245"/>
    </location>
</feature>
<organism evidence="18 19">
    <name type="scientific">Eptatretus burgeri</name>
    <name type="common">Inshore hagfish</name>
    <dbReference type="NCBI Taxonomy" id="7764"/>
    <lineage>
        <taxon>Eukaryota</taxon>
        <taxon>Metazoa</taxon>
        <taxon>Chordata</taxon>
        <taxon>Craniata</taxon>
        <taxon>Vertebrata</taxon>
        <taxon>Cyclostomata</taxon>
        <taxon>Myxini</taxon>
        <taxon>Myxiniformes</taxon>
        <taxon>Myxinidae</taxon>
        <taxon>Eptatretinae</taxon>
        <taxon>Eptatretus</taxon>
    </lineage>
</organism>
<keyword evidence="7 13" id="KW-0863">Zinc-finger</keyword>
<dbReference type="Pfam" id="PF00443">
    <property type="entry name" value="UCH"/>
    <property type="match status" value="1"/>
</dbReference>
<evidence type="ECO:0000256" key="14">
    <source>
        <dbReference type="SAM" id="MobiDB-lite"/>
    </source>
</evidence>
<feature type="region of interest" description="Disordered" evidence="14">
    <location>
        <begin position="46"/>
        <end position="76"/>
    </location>
</feature>
<feature type="region of interest" description="Disordered" evidence="14">
    <location>
        <begin position="764"/>
        <end position="800"/>
    </location>
</feature>
<keyword evidence="10" id="KW-0788">Thiol protease</keyword>
<dbReference type="InterPro" id="IPR001394">
    <property type="entry name" value="Peptidase_C19_UCH"/>
</dbReference>
<feature type="compositionally biased region" description="Polar residues" evidence="14">
    <location>
        <begin position="782"/>
        <end position="798"/>
    </location>
</feature>
<dbReference type="InterPro" id="IPR013083">
    <property type="entry name" value="Znf_RING/FYVE/PHD"/>
</dbReference>
<dbReference type="GO" id="GO:0016579">
    <property type="term" value="P:protein deubiquitination"/>
    <property type="evidence" value="ECO:0007669"/>
    <property type="project" value="InterPro"/>
</dbReference>
<dbReference type="EC" id="3.4.19.12" evidence="3"/>
<evidence type="ECO:0000256" key="4">
    <source>
        <dbReference type="ARBA" id="ARBA00022670"/>
    </source>
</evidence>
<evidence type="ECO:0000259" key="17">
    <source>
        <dbReference type="PROSITE" id="PS50271"/>
    </source>
</evidence>
<comment type="similarity">
    <text evidence="2">Belongs to the peptidase C19 family.</text>
</comment>
<evidence type="ECO:0000256" key="5">
    <source>
        <dbReference type="ARBA" id="ARBA00022723"/>
    </source>
</evidence>
<keyword evidence="4" id="KW-0645">Protease</keyword>
<feature type="binding site" evidence="12">
    <location>
        <position position="161"/>
    </location>
    <ligand>
        <name>Zn(2+)</name>
        <dbReference type="ChEBI" id="CHEBI:29105"/>
    </ligand>
</feature>
<dbReference type="PIRSF" id="PIRSF016308">
    <property type="entry name" value="UBP"/>
    <property type="match status" value="1"/>
</dbReference>
<dbReference type="InterPro" id="IPR015940">
    <property type="entry name" value="UBA"/>
</dbReference>
<feature type="region of interest" description="Disordered" evidence="14">
    <location>
        <begin position="476"/>
        <end position="497"/>
    </location>
</feature>
<dbReference type="GO" id="GO:0008270">
    <property type="term" value="F:zinc ion binding"/>
    <property type="evidence" value="ECO:0007669"/>
    <property type="project" value="UniProtKB-KW"/>
</dbReference>
<dbReference type="SMART" id="SM00290">
    <property type="entry name" value="ZnF_UBP"/>
    <property type="match status" value="1"/>
</dbReference>
<feature type="binding site" evidence="12">
    <location>
        <position position="164"/>
    </location>
    <ligand>
        <name>Zn(2+)</name>
        <dbReference type="ChEBI" id="CHEBI:29105"/>
    </ligand>
</feature>
<dbReference type="InterPro" id="IPR009060">
    <property type="entry name" value="UBA-like_sf"/>
</dbReference>
<evidence type="ECO:0000256" key="11">
    <source>
        <dbReference type="ARBA" id="ARBA00022833"/>
    </source>
</evidence>
<feature type="binding site" evidence="12">
    <location>
        <position position="181"/>
    </location>
    <ligand>
        <name>Zn(2+)</name>
        <dbReference type="ChEBI" id="CHEBI:29105"/>
    </ligand>
</feature>
<evidence type="ECO:0000256" key="6">
    <source>
        <dbReference type="ARBA" id="ARBA00022737"/>
    </source>
</evidence>
<evidence type="ECO:0000256" key="13">
    <source>
        <dbReference type="PROSITE-ProRule" id="PRU00502"/>
    </source>
</evidence>
<evidence type="ECO:0000256" key="3">
    <source>
        <dbReference type="ARBA" id="ARBA00012759"/>
    </source>
</evidence>
<evidence type="ECO:0000256" key="9">
    <source>
        <dbReference type="ARBA" id="ARBA00022801"/>
    </source>
</evidence>
<sequence length="864" mass="96746">MAKESKGGVYVCMNTFLGFGPEYVEKHYRKTGQSVYLHVQRTLREKPQGACGGGNEEIADEDPAEEVEEENEDENFKEKGLEWVREAWLVVFPEQIEIRLPNIEELPAMVSIACDAVLRADPYPCHGAEPWDSEFRQISHQAENLQQLDNGVCIPPSGWRCACCDVKKNLWLNLSDGEIRCGRKYVDGTEGNGHALLHFVETGHSLAVRMASISPDGADVFSFEKDEIVIDPKLSEHLEHFGINIMCQKTQEAEWGLGPGRRPTMEPRASEWDTLQESGLKLKPVYGPGYTGLRNLGHSAYLSTVMQVLFSITEFQRRYVGGLNKIFDESPLDPTRDFNTQMAKLGQGLLSGQYSKPPYKAELIEQVSREEQQPRRGVCPRMFKEVVSCGHPEFLSGRQQDAAEFLKHIIVLIEASNWGLDVTSRVFCFRVEERIQCCQSRKVKYRHRMDHMIHLPVPPEAALNKDQLLEWDRQWRGSESGRPGGPGGPGGQTAGRPRARIPFGACLQAFAEPENVDDFWSSELQARAMAVKSTRFATFPDYLIIHLKKFTFGQDWIPQKVDVSVDMPDELDITKLKGVGLRPGEKELPDIAPPTLRPTGLLGRPTLGCPPGQETDTALLPPGASFVEESIFEQLLEMGFPKEACRKALYYSGGLGIDHALDWIFSHMDESDFAEPLVLVDKVEDKEEEEDGVILGGAWGPKLSSQAPPPEESVALIVCMGFTRQRAFKALQANNNNLERATNWLLAFPSDGDDDDEDIDAAARSKKAEPHQNGPLRPKSANRVSQQSPDNSANQNALPVSDGPGRYRLFAFISHMGPSAKCGHYVCHVRKEGRWVIYNDEKVSISEKPPKDLGYLYFYKRICS</sequence>
<evidence type="ECO:0000256" key="12">
    <source>
        <dbReference type="PIRSR" id="PIRSR016308-3"/>
    </source>
</evidence>
<keyword evidence="6" id="KW-0677">Repeat</keyword>
<dbReference type="SMART" id="SM00165">
    <property type="entry name" value="UBA"/>
    <property type="match status" value="2"/>
</dbReference>
<dbReference type="GO" id="GO:0004843">
    <property type="term" value="F:cysteine-type deubiquitinase activity"/>
    <property type="evidence" value="ECO:0007669"/>
    <property type="project" value="UniProtKB-EC"/>
</dbReference>
<reference evidence="18" key="1">
    <citation type="submission" date="2025-05" db="UniProtKB">
        <authorList>
            <consortium name="Ensembl"/>
        </authorList>
    </citation>
    <scope>IDENTIFICATION</scope>
</reference>
<dbReference type="Proteomes" id="UP000694388">
    <property type="component" value="Unplaced"/>
</dbReference>
<dbReference type="PROSITE" id="PS50271">
    <property type="entry name" value="ZF_UBP"/>
    <property type="match status" value="1"/>
</dbReference>
<dbReference type="AlphaFoldDB" id="A0A8C4QWU0"/>
<keyword evidence="8" id="KW-0833">Ubl conjugation pathway</keyword>